<dbReference type="EMBL" id="ONZG01000013">
    <property type="protein sequence ID" value="SPJ30751.1"/>
    <property type="molecule type" value="Genomic_DNA"/>
</dbReference>
<evidence type="ECO:0000256" key="1">
    <source>
        <dbReference type="SAM" id="SignalP"/>
    </source>
</evidence>
<keyword evidence="3" id="KW-1185">Reference proteome</keyword>
<proteinExistence type="predicted"/>
<feature type="signal peptide" evidence="1">
    <location>
        <begin position="1"/>
        <end position="23"/>
    </location>
</feature>
<dbReference type="AlphaFoldDB" id="A0A2R8CE76"/>
<keyword evidence="1" id="KW-0732">Signal</keyword>
<organism evidence="2 3">
    <name type="scientific">Falsiruegeria mediterranea M17</name>
    <dbReference type="NCBI Taxonomy" id="1200281"/>
    <lineage>
        <taxon>Bacteria</taxon>
        <taxon>Pseudomonadati</taxon>
        <taxon>Pseudomonadota</taxon>
        <taxon>Alphaproteobacteria</taxon>
        <taxon>Rhodobacterales</taxon>
        <taxon>Roseobacteraceae</taxon>
        <taxon>Falsiruegeria</taxon>
    </lineage>
</organism>
<reference evidence="3" key="1">
    <citation type="submission" date="2018-03" db="EMBL/GenBank/DDBJ databases">
        <authorList>
            <person name="Rodrigo-Torres L."/>
            <person name="Arahal R. D."/>
            <person name="Lucena T."/>
        </authorList>
    </citation>
    <scope>NUCLEOTIDE SEQUENCE [LARGE SCALE GENOMIC DNA]</scope>
    <source>
        <strain evidence="3">CECT 7615</strain>
    </source>
</reference>
<evidence type="ECO:0000313" key="3">
    <source>
        <dbReference type="Proteomes" id="UP000244898"/>
    </source>
</evidence>
<dbReference type="RefSeq" id="WP_108791528.1">
    <property type="nucleotide sequence ID" value="NZ_ONZG01000013.1"/>
</dbReference>
<gene>
    <name evidence="2" type="ORF">TRM7615_04285</name>
</gene>
<dbReference type="Proteomes" id="UP000244898">
    <property type="component" value="Unassembled WGS sequence"/>
</dbReference>
<accession>A0A2R8CE76</accession>
<dbReference type="OrthoDB" id="9816009at2"/>
<feature type="chain" id="PRO_5015336424" evidence="1">
    <location>
        <begin position="24"/>
        <end position="167"/>
    </location>
</feature>
<name>A0A2R8CE76_9RHOB</name>
<protein>
    <submittedName>
        <fullName evidence="2">Uncharacterized protein</fullName>
    </submittedName>
</protein>
<sequence length="167" mass="17919">MIEILLFLAAAAAQSSQSGGASAAVSQSTDAPPAFLAPESNLVAEPQVPTGKFTTAVEIKPILAATRGNWIGVREFNGQDLLYVTHLWSWRCGLVELRIGINGAAPEVWPLPTCHEDEPAPNAIKEQDGLPYRNYGLGSVQAIDVELTYDDLTTESASFERQAVKIP</sequence>
<evidence type="ECO:0000313" key="2">
    <source>
        <dbReference type="EMBL" id="SPJ30751.1"/>
    </source>
</evidence>